<evidence type="ECO:0000256" key="1">
    <source>
        <dbReference type="SAM" id="MobiDB-lite"/>
    </source>
</evidence>
<evidence type="ECO:0008006" key="4">
    <source>
        <dbReference type="Google" id="ProtNLM"/>
    </source>
</evidence>
<feature type="region of interest" description="Disordered" evidence="1">
    <location>
        <begin position="54"/>
        <end position="73"/>
    </location>
</feature>
<reference evidence="2" key="1">
    <citation type="submission" date="2022-12" db="EMBL/GenBank/DDBJ databases">
        <authorList>
            <person name="Webb A."/>
        </authorList>
    </citation>
    <scope>NUCLEOTIDE SEQUENCE</scope>
    <source>
        <strain evidence="2">Hp1</strain>
    </source>
</reference>
<dbReference type="EMBL" id="CANTFL010000251">
    <property type="protein sequence ID" value="CAI5719586.1"/>
    <property type="molecule type" value="Genomic_DNA"/>
</dbReference>
<gene>
    <name evidence="2" type="ORF">HBR001_LOCUS2222</name>
</gene>
<comment type="caution">
    <text evidence="2">The sequence shown here is derived from an EMBL/GenBank/DDBJ whole genome shotgun (WGS) entry which is preliminary data.</text>
</comment>
<evidence type="ECO:0000313" key="3">
    <source>
        <dbReference type="Proteomes" id="UP001162031"/>
    </source>
</evidence>
<proteinExistence type="predicted"/>
<dbReference type="AlphaFoldDB" id="A0AAV0TCR0"/>
<organism evidence="2 3">
    <name type="scientific">Hyaloperonospora brassicae</name>
    <name type="common">Brassica downy mildew</name>
    <name type="synonym">Peronospora brassicae</name>
    <dbReference type="NCBI Taxonomy" id="162125"/>
    <lineage>
        <taxon>Eukaryota</taxon>
        <taxon>Sar</taxon>
        <taxon>Stramenopiles</taxon>
        <taxon>Oomycota</taxon>
        <taxon>Peronosporomycetes</taxon>
        <taxon>Peronosporales</taxon>
        <taxon>Peronosporaceae</taxon>
        <taxon>Hyaloperonospora</taxon>
    </lineage>
</organism>
<name>A0AAV0TCR0_HYABA</name>
<protein>
    <recommendedName>
        <fullName evidence="4">RxLR effector candidate protein</fullName>
    </recommendedName>
</protein>
<accession>A0AAV0TCR0</accession>
<dbReference type="Proteomes" id="UP001162031">
    <property type="component" value="Unassembled WGS sequence"/>
</dbReference>
<sequence>MCSSDTGFGLAHECATGAHLSGRAATQERCAVSDMSFGALCDFMHTVSPLDVSTFTGPPRRDSDGTVDSPRATVRRLQRTTRPVCVRAQLQLQMCALTHKRRRPEQRSTEPLAQILDPRLYPASTTTSRTKVHASVGMGQPVVPLLLLLLFVGREQCTIPSFWTLAHSSLALQQHHAIVVGIVRRSTAL</sequence>
<keyword evidence="3" id="KW-1185">Reference proteome</keyword>
<evidence type="ECO:0000313" key="2">
    <source>
        <dbReference type="EMBL" id="CAI5719586.1"/>
    </source>
</evidence>